<name>A0ABV3T1B9_9ACTN</name>
<protein>
    <submittedName>
        <fullName evidence="3">Uncharacterized protein</fullName>
    </submittedName>
</protein>
<evidence type="ECO:0000313" key="3">
    <source>
        <dbReference type="EMBL" id="MEX0428449.1"/>
    </source>
</evidence>
<dbReference type="PROSITE" id="PS50012">
    <property type="entry name" value="RCC1_3"/>
    <property type="match status" value="1"/>
</dbReference>
<comment type="caution">
    <text evidence="3">The sequence shown here is derived from an EMBL/GenBank/DDBJ whole genome shotgun (WGS) entry which is preliminary data.</text>
</comment>
<keyword evidence="4" id="KW-1185">Reference proteome</keyword>
<dbReference type="InterPro" id="IPR051553">
    <property type="entry name" value="Ran_GTPase-activating"/>
</dbReference>
<dbReference type="Gene3D" id="2.60.40.2700">
    <property type="match status" value="3"/>
</dbReference>
<feature type="chain" id="PRO_5047419150" evidence="2">
    <location>
        <begin position="33"/>
        <end position="610"/>
    </location>
</feature>
<dbReference type="InterPro" id="IPR009091">
    <property type="entry name" value="RCC1/BLIP-II"/>
</dbReference>
<feature type="signal peptide" evidence="2">
    <location>
        <begin position="1"/>
        <end position="32"/>
    </location>
</feature>
<dbReference type="PANTHER" id="PTHR45982">
    <property type="entry name" value="REGULATOR OF CHROMOSOME CONDENSATION"/>
    <property type="match status" value="1"/>
</dbReference>
<feature type="compositionally biased region" description="Polar residues" evidence="1">
    <location>
        <begin position="416"/>
        <end position="429"/>
    </location>
</feature>
<accession>A0ABV3T1B9</accession>
<keyword evidence="2" id="KW-0732">Signal</keyword>
<dbReference type="SUPFAM" id="SSF50985">
    <property type="entry name" value="RCC1/BLIP-II"/>
    <property type="match status" value="1"/>
</dbReference>
<sequence>MLRIETRRYLRVGLAAFTGLAGLAVLNGPAQATTPVPLSAAGSVAIWGPGDTGDGLPSPSLTEAQARVAYTKVVANGFSSAIGLTAAGKVETFGQSIFGVAPPASLANQRVVDIAGGQQEDGAAVTADGHLVTWGMGSEAWLTNLPSASELTNLTAISVATTEGIAAAVKSDGSVIAWGKPNPDRGQLNVPEGLAGVASVTVTGSNIYAIKSDGTAVAWGDDASGQTNLPAVLTDTGDDLDVIDVVSSGNNAVALLSDHSLVAWGSQTAPGENNAVPAELEGKQVAAITNASNAYEAVDTDGNFYVWGAGASAVAPSMIQPPVGVDPADISYLAANDYNMMAVFEAVLPAAKPTITGLAKVGQTLTATLGTFSGEPEEITGQWLRNGSPISGETGATYKIVSADAGKKISYRSTATKGEETASSESAAVTPSAGAVSGSKPTISGTVKVGHRVSVNRGRWTSGTKFAYRWLRNGKAIKGATRSSYTPVAADAGRRLSVRVTGTKSGYTSASKTSSARTVAKGTLSGAKPWIKGKAKVGQKLTAKRGHWTAGTKIHYQWFANGKKIWHATKATLKLTKKFKGKKLVVKVTGTKSGYKTLVKASKPTAKVRR</sequence>
<dbReference type="EMBL" id="JBFPJR010000021">
    <property type="protein sequence ID" value="MEX0428449.1"/>
    <property type="molecule type" value="Genomic_DNA"/>
</dbReference>
<evidence type="ECO:0000256" key="2">
    <source>
        <dbReference type="SAM" id="SignalP"/>
    </source>
</evidence>
<feature type="region of interest" description="Disordered" evidence="1">
    <location>
        <begin position="416"/>
        <end position="439"/>
    </location>
</feature>
<proteinExistence type="predicted"/>
<reference evidence="3 4" key="1">
    <citation type="submission" date="2024-07" db="EMBL/GenBank/DDBJ databases">
        <authorList>
            <person name="Lee S."/>
            <person name="Kang M."/>
        </authorList>
    </citation>
    <scope>NUCLEOTIDE SEQUENCE [LARGE SCALE GENOMIC DNA]</scope>
    <source>
        <strain evidence="3 4">DS6</strain>
    </source>
</reference>
<dbReference type="PANTHER" id="PTHR45982:SF1">
    <property type="entry name" value="REGULATOR OF CHROMOSOME CONDENSATION"/>
    <property type="match status" value="1"/>
</dbReference>
<dbReference type="Proteomes" id="UP001556631">
    <property type="component" value="Unassembled WGS sequence"/>
</dbReference>
<dbReference type="RefSeq" id="WP_367994421.1">
    <property type="nucleotide sequence ID" value="NZ_JBFPJR010000021.1"/>
</dbReference>
<evidence type="ECO:0000313" key="4">
    <source>
        <dbReference type="Proteomes" id="UP001556631"/>
    </source>
</evidence>
<gene>
    <name evidence="3" type="ORF">AB3X52_12530</name>
</gene>
<evidence type="ECO:0000256" key="1">
    <source>
        <dbReference type="SAM" id="MobiDB-lite"/>
    </source>
</evidence>
<dbReference type="Gene3D" id="2.130.10.30">
    <property type="entry name" value="Regulator of chromosome condensation 1/beta-lactamase-inhibitor protein II"/>
    <property type="match status" value="2"/>
</dbReference>
<organism evidence="3 4">
    <name type="scientific">Nocardioides eburneus</name>
    <dbReference type="NCBI Taxonomy" id="3231482"/>
    <lineage>
        <taxon>Bacteria</taxon>
        <taxon>Bacillati</taxon>
        <taxon>Actinomycetota</taxon>
        <taxon>Actinomycetes</taxon>
        <taxon>Propionibacteriales</taxon>
        <taxon>Nocardioidaceae</taxon>
        <taxon>Nocardioides</taxon>
    </lineage>
</organism>
<dbReference type="InterPro" id="IPR000408">
    <property type="entry name" value="Reg_chr_condens"/>
</dbReference>